<evidence type="ECO:0008006" key="3">
    <source>
        <dbReference type="Google" id="ProtNLM"/>
    </source>
</evidence>
<dbReference type="InterPro" id="IPR039321">
    <property type="entry name" value="IDM2/3-like"/>
</dbReference>
<dbReference type="InterPro" id="IPR008978">
    <property type="entry name" value="HSP20-like_chaperone"/>
</dbReference>
<sequence>MNLGWENECPRVLTENQHFLLNFIMGTYLGPDVKSDNPRYSTFHRLAEGSPSYTSSDLGPSYVSVSLLENLYYYVLRNAHPSQSLRPNMLHKYLKGSLTLRSPSDSWQFTSLFPLNLHEQIWYPTSFRIIKGIVLIDDPITSYVQEEDLEKFKSLSGRHSLKIDIDEFLHHQHEYRVSEEIEQDCMNKGDETNAGHISNGNDKSSVRFKQKYKRRRHRDPQPMPTFPNVVALSKDYSEEGDFQWTCKSDGPAIMPLLSIPSVEECTSNASTVLSGTARKAVVGPPVGVVDVGVNKVAYYFRVALPGVRKDYCKFNCEIESDGKVHIQGLTSGGKTIKKPSRVFEMKFQQLCPPGPFTLSFSLPGPVDPRLFAPNFRSDGIFEGVIMKDK</sequence>
<reference evidence="1" key="1">
    <citation type="submission" date="2020-03" db="EMBL/GenBank/DDBJ databases">
        <title>A high-quality chromosome-level genome assembly of a woody plant with both climbing and erect habits, Rhamnella rubrinervis.</title>
        <authorList>
            <person name="Lu Z."/>
            <person name="Yang Y."/>
            <person name="Zhu X."/>
            <person name="Sun Y."/>
        </authorList>
    </citation>
    <scope>NUCLEOTIDE SEQUENCE</scope>
    <source>
        <strain evidence="1">BYM</strain>
        <tissue evidence="1">Leaf</tissue>
    </source>
</reference>
<dbReference type="OrthoDB" id="1211981at2759"/>
<dbReference type="GO" id="GO:0005634">
    <property type="term" value="C:nucleus"/>
    <property type="evidence" value="ECO:0007669"/>
    <property type="project" value="TreeGrafter"/>
</dbReference>
<evidence type="ECO:0000313" key="2">
    <source>
        <dbReference type="Proteomes" id="UP000796880"/>
    </source>
</evidence>
<comment type="caution">
    <text evidence="1">The sequence shown here is derived from an EMBL/GenBank/DDBJ whole genome shotgun (WGS) entry which is preliminary data.</text>
</comment>
<dbReference type="PANTHER" id="PTHR34661:SF1">
    <property type="entry name" value="INCREASED DNA METHYLATION 3"/>
    <property type="match status" value="1"/>
</dbReference>
<dbReference type="Proteomes" id="UP000796880">
    <property type="component" value="Unassembled WGS sequence"/>
</dbReference>
<dbReference type="PANTHER" id="PTHR34661">
    <property type="entry name" value="INCREASED DNA METHYLATION 3"/>
    <property type="match status" value="1"/>
</dbReference>
<gene>
    <name evidence="1" type="ORF">FNV43_RR12110</name>
</gene>
<dbReference type="Gene3D" id="2.60.40.790">
    <property type="match status" value="1"/>
</dbReference>
<accession>A0A8K0MIJ8</accession>
<dbReference type="EMBL" id="VOIH02000005">
    <property type="protein sequence ID" value="KAF3446930.1"/>
    <property type="molecule type" value="Genomic_DNA"/>
</dbReference>
<protein>
    <recommendedName>
        <fullName evidence="3">Increased DNA methylation 3</fullName>
    </recommendedName>
</protein>
<name>A0A8K0MIJ8_9ROSA</name>
<dbReference type="AlphaFoldDB" id="A0A8K0MIJ8"/>
<dbReference type="CDD" id="cd06464">
    <property type="entry name" value="ACD_sHsps-like"/>
    <property type="match status" value="1"/>
</dbReference>
<keyword evidence="2" id="KW-1185">Reference proteome</keyword>
<evidence type="ECO:0000313" key="1">
    <source>
        <dbReference type="EMBL" id="KAF3446930.1"/>
    </source>
</evidence>
<organism evidence="1 2">
    <name type="scientific">Rhamnella rubrinervis</name>
    <dbReference type="NCBI Taxonomy" id="2594499"/>
    <lineage>
        <taxon>Eukaryota</taxon>
        <taxon>Viridiplantae</taxon>
        <taxon>Streptophyta</taxon>
        <taxon>Embryophyta</taxon>
        <taxon>Tracheophyta</taxon>
        <taxon>Spermatophyta</taxon>
        <taxon>Magnoliopsida</taxon>
        <taxon>eudicotyledons</taxon>
        <taxon>Gunneridae</taxon>
        <taxon>Pentapetalae</taxon>
        <taxon>rosids</taxon>
        <taxon>fabids</taxon>
        <taxon>Rosales</taxon>
        <taxon>Rhamnaceae</taxon>
        <taxon>rhamnoid group</taxon>
        <taxon>Rhamneae</taxon>
        <taxon>Rhamnella</taxon>
    </lineage>
</organism>
<proteinExistence type="predicted"/>
<dbReference type="FunFam" id="2.60.40.790:FF:000049">
    <property type="entry name" value="Increased DNA methylation 3"/>
    <property type="match status" value="1"/>
</dbReference>